<comment type="caution">
    <text evidence="2">The sequence shown here is derived from an EMBL/GenBank/DDBJ whole genome shotgun (WGS) entry which is preliminary data.</text>
</comment>
<dbReference type="InterPro" id="IPR003148">
    <property type="entry name" value="RCK_N"/>
</dbReference>
<dbReference type="RefSeq" id="WP_349218453.1">
    <property type="nucleotide sequence ID" value="NZ_JBBMFD010000005.1"/>
</dbReference>
<protein>
    <submittedName>
        <fullName evidence="2">TrkA family potassium uptake protein</fullName>
    </submittedName>
</protein>
<proteinExistence type="predicted"/>
<organism evidence="2 3">
    <name type="scientific">Solibaculum intestinale</name>
    <dbReference type="NCBI Taxonomy" id="3133165"/>
    <lineage>
        <taxon>Bacteria</taxon>
        <taxon>Bacillati</taxon>
        <taxon>Bacillota</taxon>
        <taxon>Clostridia</taxon>
        <taxon>Eubacteriales</taxon>
        <taxon>Oscillospiraceae</taxon>
        <taxon>Solibaculum</taxon>
    </lineage>
</organism>
<gene>
    <name evidence="2" type="ORF">WMO26_04515</name>
</gene>
<dbReference type="InterPro" id="IPR050721">
    <property type="entry name" value="Trk_Ktr_HKT_K-transport"/>
</dbReference>
<reference evidence="2 3" key="1">
    <citation type="submission" date="2024-03" db="EMBL/GenBank/DDBJ databases">
        <title>Human intestinal bacterial collection.</title>
        <authorList>
            <person name="Pauvert C."/>
            <person name="Hitch T.C.A."/>
            <person name="Clavel T."/>
        </authorList>
    </citation>
    <scope>NUCLEOTIDE SEQUENCE [LARGE SCALE GENOMIC DNA]</scope>
    <source>
        <strain evidence="2 3">CLA-JM-H44</strain>
    </source>
</reference>
<dbReference type="SUPFAM" id="SSF51735">
    <property type="entry name" value="NAD(P)-binding Rossmann-fold domains"/>
    <property type="match status" value="1"/>
</dbReference>
<keyword evidence="3" id="KW-1185">Reference proteome</keyword>
<dbReference type="Proteomes" id="UP001489509">
    <property type="component" value="Unassembled WGS sequence"/>
</dbReference>
<accession>A0ABV1E044</accession>
<dbReference type="Gene3D" id="3.40.50.720">
    <property type="entry name" value="NAD(P)-binding Rossmann-like Domain"/>
    <property type="match status" value="1"/>
</dbReference>
<evidence type="ECO:0000313" key="2">
    <source>
        <dbReference type="EMBL" id="MEQ2440085.1"/>
    </source>
</evidence>
<dbReference type="PANTHER" id="PTHR43833">
    <property type="entry name" value="POTASSIUM CHANNEL PROTEIN 2-RELATED-RELATED"/>
    <property type="match status" value="1"/>
</dbReference>
<evidence type="ECO:0000313" key="3">
    <source>
        <dbReference type="Proteomes" id="UP001489509"/>
    </source>
</evidence>
<dbReference type="Pfam" id="PF02254">
    <property type="entry name" value="TrkA_N"/>
    <property type="match status" value="1"/>
</dbReference>
<name>A0ABV1E044_9FIRM</name>
<evidence type="ECO:0000259" key="1">
    <source>
        <dbReference type="PROSITE" id="PS51201"/>
    </source>
</evidence>
<feature type="domain" description="RCK N-terminal" evidence="1">
    <location>
        <begin position="1"/>
        <end position="118"/>
    </location>
</feature>
<dbReference type="PROSITE" id="PS51201">
    <property type="entry name" value="RCK_N"/>
    <property type="match status" value="1"/>
</dbReference>
<sequence>MNVMIVGCDKIGVRLAKALNRYGHYVAVVDRDPGKLEQLGLNFSGVTVVGIPVDQEVLQNAGIESCDALVAVTNDDNVNIMVSQMALEVFKVPRVVASIVDPSRETVFSHFGIRTICPTRLTVDTLYSVMIDKDDPRTLSFDNCTVGFAVKHPDKSIRGKTLLHVPLRDNEEIFGVQKDSGEIILAAKLPPEYIIDEGDKVICCRVVD</sequence>
<dbReference type="EMBL" id="JBBMFD010000005">
    <property type="protein sequence ID" value="MEQ2440085.1"/>
    <property type="molecule type" value="Genomic_DNA"/>
</dbReference>
<dbReference type="InterPro" id="IPR036291">
    <property type="entry name" value="NAD(P)-bd_dom_sf"/>
</dbReference>